<comment type="caution">
    <text evidence="1">The sequence shown here is derived from an EMBL/GenBank/DDBJ whole genome shotgun (WGS) entry which is preliminary data.</text>
</comment>
<organism evidence="1 2">
    <name type="scientific">Methanosarcina spelaei</name>
    <dbReference type="NCBI Taxonomy" id="1036679"/>
    <lineage>
        <taxon>Archaea</taxon>
        <taxon>Methanobacteriati</taxon>
        <taxon>Methanobacteriota</taxon>
        <taxon>Stenosarchaea group</taxon>
        <taxon>Methanomicrobia</taxon>
        <taxon>Methanosarcinales</taxon>
        <taxon>Methanosarcinaceae</taxon>
        <taxon>Methanosarcina</taxon>
    </lineage>
</organism>
<dbReference type="EMBL" id="LMVP01000335">
    <property type="protein sequence ID" value="PAV12115.1"/>
    <property type="molecule type" value="Genomic_DNA"/>
</dbReference>
<evidence type="ECO:0008006" key="3">
    <source>
        <dbReference type="Google" id="ProtNLM"/>
    </source>
</evidence>
<gene>
    <name evidence="1" type="ORF">ASJ81_07465</name>
</gene>
<dbReference type="InterPro" id="IPR038282">
    <property type="entry name" value="DUF2267_sf"/>
</dbReference>
<evidence type="ECO:0000313" key="1">
    <source>
        <dbReference type="EMBL" id="PAV12115.1"/>
    </source>
</evidence>
<dbReference type="Pfam" id="PF10025">
    <property type="entry name" value="DUF2267"/>
    <property type="match status" value="1"/>
</dbReference>
<dbReference type="Proteomes" id="UP000218164">
    <property type="component" value="Unassembled WGS sequence"/>
</dbReference>
<sequence>MFIFQALGGVETTTGVRNLDNSIDLTNVWLRDILSQLKWQSKESAYQALRGTLHAIRDRLPVEEAVDLASQLPLMIKGVYYDGWTLRDKPEKFKKEEFARRVHAQFEFDDNVNPAEVIRAVLRVMYRHMGEGEIRDVKFNMPKEIQEWFPEEIAPKG</sequence>
<dbReference type="Gene3D" id="1.10.490.110">
    <property type="entry name" value="Uncharacterized conserved protein DUF2267"/>
    <property type="match status" value="1"/>
</dbReference>
<dbReference type="InterPro" id="IPR018727">
    <property type="entry name" value="DUF2267"/>
</dbReference>
<reference evidence="1 2" key="1">
    <citation type="journal article" date="2017" name="BMC Genomics">
        <title>Genomic analysis of methanogenic archaea reveals a shift towards energy conservation.</title>
        <authorList>
            <person name="Gilmore S.P."/>
            <person name="Henske J.K."/>
            <person name="Sexton J.A."/>
            <person name="Solomon K.V."/>
            <person name="Seppala S."/>
            <person name="Yoo J.I."/>
            <person name="Huyett L.M."/>
            <person name="Pressman A."/>
            <person name="Cogan J.Z."/>
            <person name="Kivenson V."/>
            <person name="Peng X."/>
            <person name="Tan Y."/>
            <person name="Valentine D.L."/>
            <person name="O'Malley M.A."/>
        </authorList>
    </citation>
    <scope>NUCLEOTIDE SEQUENCE [LARGE SCALE GENOMIC DNA]</scope>
    <source>
        <strain evidence="1 2">MC-15</strain>
    </source>
</reference>
<name>A0A2A2HS19_9EURY</name>
<dbReference type="AlphaFoldDB" id="A0A2A2HS19"/>
<accession>A0A2A2HS19</accession>
<protein>
    <recommendedName>
        <fullName evidence="3">DUF2267 domain-containing protein</fullName>
    </recommendedName>
</protein>
<evidence type="ECO:0000313" key="2">
    <source>
        <dbReference type="Proteomes" id="UP000218164"/>
    </source>
</evidence>
<proteinExistence type="predicted"/>
<keyword evidence="2" id="KW-1185">Reference proteome</keyword>